<protein>
    <submittedName>
        <fullName evidence="1">Uncharacterized protein</fullName>
    </submittedName>
</protein>
<evidence type="ECO:0000313" key="1">
    <source>
        <dbReference type="EMBL" id="SVC28547.1"/>
    </source>
</evidence>
<name>A0A382L0M5_9ZZZZ</name>
<dbReference type="EMBL" id="UINC01083135">
    <property type="protein sequence ID" value="SVC28547.1"/>
    <property type="molecule type" value="Genomic_DNA"/>
</dbReference>
<feature type="non-terminal residue" evidence="1">
    <location>
        <position position="166"/>
    </location>
</feature>
<gene>
    <name evidence="1" type="ORF">METZ01_LOCUS281401</name>
</gene>
<proteinExistence type="predicted"/>
<dbReference type="AlphaFoldDB" id="A0A382L0M5"/>
<organism evidence="1">
    <name type="scientific">marine metagenome</name>
    <dbReference type="NCBI Taxonomy" id="408172"/>
    <lineage>
        <taxon>unclassified sequences</taxon>
        <taxon>metagenomes</taxon>
        <taxon>ecological metagenomes</taxon>
    </lineage>
</organism>
<sequence>MLRFKQFIKEEPPKWTESLSTMLFDLPRAGLKDVLIPISPAILKRIWPKPPRTTVFHLTDYAGIKKLKGLQGKQKSISAFFNITARAIDDGVATSGGYAVELIGDILAAAPDDLSTRPDKTGRRWLAFSTLVNPIDFGHFGDGIGGGAKLKGMENDINEMMIEIIM</sequence>
<reference evidence="1" key="1">
    <citation type="submission" date="2018-05" db="EMBL/GenBank/DDBJ databases">
        <authorList>
            <person name="Lanie J.A."/>
            <person name="Ng W.-L."/>
            <person name="Kazmierczak K.M."/>
            <person name="Andrzejewski T.M."/>
            <person name="Davidsen T.M."/>
            <person name="Wayne K.J."/>
            <person name="Tettelin H."/>
            <person name="Glass J.I."/>
            <person name="Rusch D."/>
            <person name="Podicherti R."/>
            <person name="Tsui H.-C.T."/>
            <person name="Winkler M.E."/>
        </authorList>
    </citation>
    <scope>NUCLEOTIDE SEQUENCE</scope>
</reference>
<accession>A0A382L0M5</accession>